<sequence>MKKIVRTYLWICLTSVMVGHLAHAQSNVQANPPVLTTAQIDAVVESAMKTFNVPGISVAVIKDDQVVHSKGYGVRSIKSKLAMDEHTLVGIASNSKAFTAAALAILVDEKKLKWNEKVTNIIPEFKLYNPYVTDEFTVLDLMTHRSGLGLGAGDLMFFPDGSDFTLKDVIHNLRFLKPVSSFRAKYDYDNNLYIVAGEVIKRVSGMSWEDFIEQRIMKPLAMNESAASITRLKHGENQVDPHVPVNGALQTVPFRPNEVINAAGGIYSNIHDMSLWVRMQLNKGTYGTENKQRLFSEKVQHEMWSPQTILQTGTNTGTYNTHFASYGIGWGLSDVKGYKQVAHTGGLLGMVTQVTLIPELKLGIIVLTNQESGAAFTSITNTIKDSYLGMPTIDRVKENHERQLKRDAENDKEVADVWKAIETQQKNKANNKIDQSIYLGTYRDNWFGDISIRAENGKMIFSAKRSPALTGEMHFYKGNTFIVKWNDRTLNADAYANFALDVEGKPVSMSMKAISPATDFSFDFHDLDFRLVKP</sequence>
<dbReference type="RefSeq" id="WP_186942350.1">
    <property type="nucleotide sequence ID" value="NZ_JACOGA010000010.1"/>
</dbReference>
<proteinExistence type="predicted"/>
<name>A0ABR6YCT5_9BURK</name>
<dbReference type="Proteomes" id="UP000624279">
    <property type="component" value="Unassembled WGS sequence"/>
</dbReference>
<dbReference type="InterPro" id="IPR001466">
    <property type="entry name" value="Beta-lactam-related"/>
</dbReference>
<dbReference type="Gene3D" id="3.40.710.10">
    <property type="entry name" value="DD-peptidase/beta-lactamase superfamily"/>
    <property type="match status" value="1"/>
</dbReference>
<protein>
    <submittedName>
        <fullName evidence="4">Serine hydrolase</fullName>
    </submittedName>
</protein>
<feature type="domain" description="Peptidase S12 Pab87-related C-terminal" evidence="3">
    <location>
        <begin position="437"/>
        <end position="529"/>
    </location>
</feature>
<organism evidence="4 5">
    <name type="scientific">Undibacterium flavidum</name>
    <dbReference type="NCBI Taxonomy" id="2762297"/>
    <lineage>
        <taxon>Bacteria</taxon>
        <taxon>Pseudomonadati</taxon>
        <taxon>Pseudomonadota</taxon>
        <taxon>Betaproteobacteria</taxon>
        <taxon>Burkholderiales</taxon>
        <taxon>Oxalobacteraceae</taxon>
        <taxon>Undibacterium</taxon>
    </lineage>
</organism>
<dbReference type="InterPro" id="IPR050491">
    <property type="entry name" value="AmpC-like"/>
</dbReference>
<dbReference type="PANTHER" id="PTHR46825">
    <property type="entry name" value="D-ALANYL-D-ALANINE-CARBOXYPEPTIDASE/ENDOPEPTIDASE AMPH"/>
    <property type="match status" value="1"/>
</dbReference>
<evidence type="ECO:0000259" key="3">
    <source>
        <dbReference type="Pfam" id="PF11954"/>
    </source>
</evidence>
<dbReference type="InterPro" id="IPR012338">
    <property type="entry name" value="Beta-lactam/transpept-like"/>
</dbReference>
<comment type="caution">
    <text evidence="4">The sequence shown here is derived from an EMBL/GenBank/DDBJ whole genome shotgun (WGS) entry which is preliminary data.</text>
</comment>
<evidence type="ECO:0000256" key="1">
    <source>
        <dbReference type="SAM" id="SignalP"/>
    </source>
</evidence>
<evidence type="ECO:0000313" key="5">
    <source>
        <dbReference type="Proteomes" id="UP000624279"/>
    </source>
</evidence>
<dbReference type="Pfam" id="PF11954">
    <property type="entry name" value="DUF3471"/>
    <property type="match status" value="1"/>
</dbReference>
<evidence type="ECO:0000259" key="2">
    <source>
        <dbReference type="Pfam" id="PF00144"/>
    </source>
</evidence>
<keyword evidence="1" id="KW-0732">Signal</keyword>
<dbReference type="Gene3D" id="2.40.128.600">
    <property type="match status" value="1"/>
</dbReference>
<keyword evidence="4" id="KW-0378">Hydrolase</keyword>
<dbReference type="SUPFAM" id="SSF56601">
    <property type="entry name" value="beta-lactamase/transpeptidase-like"/>
    <property type="match status" value="1"/>
</dbReference>
<accession>A0ABR6YCT5</accession>
<dbReference type="PANTHER" id="PTHR46825:SF15">
    <property type="entry name" value="BETA-LACTAMASE-RELATED DOMAIN-CONTAINING PROTEIN"/>
    <property type="match status" value="1"/>
</dbReference>
<evidence type="ECO:0000313" key="4">
    <source>
        <dbReference type="EMBL" id="MBC3874358.1"/>
    </source>
</evidence>
<feature type="domain" description="Beta-lactamase-related" evidence="2">
    <location>
        <begin position="40"/>
        <end position="375"/>
    </location>
</feature>
<dbReference type="EMBL" id="JACOGA010000010">
    <property type="protein sequence ID" value="MBC3874358.1"/>
    <property type="molecule type" value="Genomic_DNA"/>
</dbReference>
<dbReference type="Pfam" id="PF00144">
    <property type="entry name" value="Beta-lactamase"/>
    <property type="match status" value="1"/>
</dbReference>
<feature type="chain" id="PRO_5045399987" evidence="1">
    <location>
        <begin position="25"/>
        <end position="534"/>
    </location>
</feature>
<dbReference type="GO" id="GO:0016787">
    <property type="term" value="F:hydrolase activity"/>
    <property type="evidence" value="ECO:0007669"/>
    <property type="project" value="UniProtKB-KW"/>
</dbReference>
<reference evidence="4 5" key="1">
    <citation type="submission" date="2020-08" db="EMBL/GenBank/DDBJ databases">
        <title>Novel species isolated from subtropical streams in China.</title>
        <authorList>
            <person name="Lu H."/>
        </authorList>
    </citation>
    <scope>NUCLEOTIDE SEQUENCE [LARGE SCALE GENOMIC DNA]</scope>
    <source>
        <strain evidence="4 5">LX15W</strain>
    </source>
</reference>
<gene>
    <name evidence="4" type="ORF">H8K55_12220</name>
</gene>
<feature type="signal peptide" evidence="1">
    <location>
        <begin position="1"/>
        <end position="24"/>
    </location>
</feature>
<keyword evidence="5" id="KW-1185">Reference proteome</keyword>
<dbReference type="InterPro" id="IPR021860">
    <property type="entry name" value="Peptidase_S12_Pab87-rel_C"/>
</dbReference>